<evidence type="ECO:0000259" key="1">
    <source>
        <dbReference type="Pfam" id="PF14821"/>
    </source>
</evidence>
<protein>
    <submittedName>
        <fullName evidence="2">Threonine synthase</fullName>
    </submittedName>
</protein>
<dbReference type="SUPFAM" id="SSF53686">
    <property type="entry name" value="Tryptophan synthase beta subunit-like PLP-dependent enzymes"/>
    <property type="match status" value="1"/>
</dbReference>
<dbReference type="Proteomes" id="UP000255517">
    <property type="component" value="Unassembled WGS sequence"/>
</dbReference>
<dbReference type="InterPro" id="IPR036052">
    <property type="entry name" value="TrpB-like_PALP_sf"/>
</dbReference>
<organism evidence="2 3">
    <name type="scientific">Peptoniphilus lacrimalis</name>
    <dbReference type="NCBI Taxonomy" id="33031"/>
    <lineage>
        <taxon>Bacteria</taxon>
        <taxon>Bacillati</taxon>
        <taxon>Bacillota</taxon>
        <taxon>Tissierellia</taxon>
        <taxon>Tissierellales</taxon>
        <taxon>Peptoniphilaceae</taxon>
        <taxon>Peptoniphilus</taxon>
    </lineage>
</organism>
<name>A0A379C385_9FIRM</name>
<dbReference type="Gene3D" id="3.90.1380.10">
    <property type="entry name" value="Threonine synthase, N-terminal domain"/>
    <property type="match status" value="1"/>
</dbReference>
<dbReference type="AlphaFoldDB" id="A0A379C385"/>
<feature type="domain" description="Threonine synthase N-terminal" evidence="1">
    <location>
        <begin position="2"/>
        <end position="74"/>
    </location>
</feature>
<gene>
    <name evidence="2" type="ORF">NCTC13149_00485</name>
</gene>
<dbReference type="GO" id="GO:1901605">
    <property type="term" value="P:alpha-amino acid metabolic process"/>
    <property type="evidence" value="ECO:0007669"/>
    <property type="project" value="UniProtKB-ARBA"/>
</dbReference>
<dbReference type="Pfam" id="PF14821">
    <property type="entry name" value="Thr_synth_N"/>
    <property type="match status" value="1"/>
</dbReference>
<dbReference type="RefSeq" id="WP_233428282.1">
    <property type="nucleotide sequence ID" value="NZ_UGSZ01000001.1"/>
</dbReference>
<evidence type="ECO:0000313" key="3">
    <source>
        <dbReference type="Proteomes" id="UP000255517"/>
    </source>
</evidence>
<dbReference type="InterPro" id="IPR037158">
    <property type="entry name" value="Thr_synth_N_sf"/>
</dbReference>
<evidence type="ECO:0000313" key="2">
    <source>
        <dbReference type="EMBL" id="SUB56693.1"/>
    </source>
</evidence>
<sequence length="88" mass="10206">MKYISTRGKDKLSSSFEAIVKGIASDGGLFMPEKFNKVNLSQDIKDRMDYRDFAEVIISTIFDDIDKKFLEKLLIRLTAKKIFLWIIP</sequence>
<reference evidence="2 3" key="1">
    <citation type="submission" date="2018-06" db="EMBL/GenBank/DDBJ databases">
        <authorList>
            <consortium name="Pathogen Informatics"/>
            <person name="Doyle S."/>
        </authorList>
    </citation>
    <scope>NUCLEOTIDE SEQUENCE [LARGE SCALE GENOMIC DNA]</scope>
    <source>
        <strain evidence="2 3">NCTC13149</strain>
    </source>
</reference>
<accession>A0A379C385</accession>
<dbReference type="EMBL" id="UGSZ01000001">
    <property type="protein sequence ID" value="SUB56693.1"/>
    <property type="molecule type" value="Genomic_DNA"/>
</dbReference>
<dbReference type="InterPro" id="IPR029144">
    <property type="entry name" value="Thr_synth_N"/>
</dbReference>
<proteinExistence type="predicted"/>